<dbReference type="AlphaFoldDB" id="A0A850RC61"/>
<feature type="compositionally biased region" description="Polar residues" evidence="1">
    <location>
        <begin position="11"/>
        <end position="24"/>
    </location>
</feature>
<accession>A0A850RC61</accession>
<dbReference type="InterPro" id="IPR008254">
    <property type="entry name" value="Flavodoxin/NO_synth"/>
</dbReference>
<evidence type="ECO:0000313" key="3">
    <source>
        <dbReference type="EMBL" id="NVY96378.1"/>
    </source>
</evidence>
<feature type="region of interest" description="Disordered" evidence="1">
    <location>
        <begin position="1"/>
        <end position="24"/>
    </location>
</feature>
<name>A0A850RC61_9LACO</name>
<dbReference type="RefSeq" id="WP_176942540.1">
    <property type="nucleotide sequence ID" value="NZ_JABZEC010000003.1"/>
</dbReference>
<feature type="domain" description="Flavodoxin-like" evidence="2">
    <location>
        <begin position="32"/>
        <end position="76"/>
    </location>
</feature>
<comment type="caution">
    <text evidence="3">The sequence shown here is derived from an EMBL/GenBank/DDBJ whole genome shotgun (WGS) entry which is preliminary data.</text>
</comment>
<protein>
    <submittedName>
        <fullName evidence="3">Flavodoxin family protein</fullName>
    </submittedName>
</protein>
<dbReference type="SUPFAM" id="SSF52218">
    <property type="entry name" value="Flavoproteins"/>
    <property type="match status" value="1"/>
</dbReference>
<gene>
    <name evidence="3" type="ORF">HU830_04220</name>
</gene>
<evidence type="ECO:0000259" key="2">
    <source>
        <dbReference type="PROSITE" id="PS50902"/>
    </source>
</evidence>
<dbReference type="EMBL" id="JABZEC010000003">
    <property type="protein sequence ID" value="NVY96378.1"/>
    <property type="molecule type" value="Genomic_DNA"/>
</dbReference>
<proteinExistence type="predicted"/>
<keyword evidence="4" id="KW-1185">Reference proteome</keyword>
<sequence>MRLSKGRGAQSDGSDTNAQQPATRRLTSTAQILIIYFSRTGNTEWQAQKAQKRLMADSYYQRRFGLLPIIRSMIES</sequence>
<evidence type="ECO:0000256" key="1">
    <source>
        <dbReference type="SAM" id="MobiDB-lite"/>
    </source>
</evidence>
<evidence type="ECO:0000313" key="4">
    <source>
        <dbReference type="Proteomes" id="UP000563523"/>
    </source>
</evidence>
<reference evidence="3 4" key="1">
    <citation type="submission" date="2020-06" db="EMBL/GenBank/DDBJ databases">
        <authorList>
            <person name="Kang J."/>
        </authorList>
    </citation>
    <scope>NUCLEOTIDE SEQUENCE [LARGE SCALE GENOMIC DNA]</scope>
    <source>
        <strain evidence="3 4">DCY120</strain>
    </source>
</reference>
<dbReference type="GO" id="GO:0016651">
    <property type="term" value="F:oxidoreductase activity, acting on NAD(P)H"/>
    <property type="evidence" value="ECO:0007669"/>
    <property type="project" value="UniProtKB-ARBA"/>
</dbReference>
<organism evidence="3 4">
    <name type="scientific">Bombilactobacillus apium</name>
    <dbReference type="NCBI Taxonomy" id="2675299"/>
    <lineage>
        <taxon>Bacteria</taxon>
        <taxon>Bacillati</taxon>
        <taxon>Bacillota</taxon>
        <taxon>Bacilli</taxon>
        <taxon>Lactobacillales</taxon>
        <taxon>Lactobacillaceae</taxon>
        <taxon>Bombilactobacillus</taxon>
    </lineage>
</organism>
<dbReference type="Gene3D" id="3.40.50.360">
    <property type="match status" value="1"/>
</dbReference>
<dbReference type="PROSITE" id="PS50902">
    <property type="entry name" value="FLAVODOXIN_LIKE"/>
    <property type="match status" value="1"/>
</dbReference>
<dbReference type="InterPro" id="IPR029039">
    <property type="entry name" value="Flavoprotein-like_sf"/>
</dbReference>
<dbReference type="GO" id="GO:0010181">
    <property type="term" value="F:FMN binding"/>
    <property type="evidence" value="ECO:0007669"/>
    <property type="project" value="InterPro"/>
</dbReference>
<dbReference type="Proteomes" id="UP000563523">
    <property type="component" value="Unassembled WGS sequence"/>
</dbReference>